<dbReference type="Proteomes" id="UP000201566">
    <property type="component" value="Segment"/>
</dbReference>
<evidence type="ECO:0000256" key="1">
    <source>
        <dbReference type="SAM" id="MobiDB-lite"/>
    </source>
</evidence>
<accession>S4VSR6</accession>
<feature type="region of interest" description="Disordered" evidence="1">
    <location>
        <begin position="387"/>
        <end position="418"/>
    </location>
</feature>
<dbReference type="GeneID" id="16512187"/>
<organism evidence="2 3">
    <name type="scientific">Pandoravirus dulcis</name>
    <dbReference type="NCBI Taxonomy" id="1349409"/>
    <lineage>
        <taxon>Viruses</taxon>
        <taxon>Pandoravirus</taxon>
    </lineage>
</organism>
<reference evidence="2 3" key="1">
    <citation type="journal article" date="2013" name="Science">
        <title>Pandoraviruses: amoeba viruses with genomes up to 2.5 Mb reaching that of parasitic eukaryotes.</title>
        <authorList>
            <person name="Philippe N."/>
            <person name="Legendre M."/>
            <person name="Doutre G."/>
            <person name="Coute Y."/>
            <person name="Poirot O."/>
            <person name="Lescot M."/>
            <person name="Arslan D."/>
            <person name="Seltzer V."/>
            <person name="Bertaux L."/>
            <person name="Bruley C."/>
            <person name="Garin J."/>
            <person name="Claverie J.M."/>
            <person name="Abergel C."/>
        </authorList>
    </citation>
    <scope>NUCLEOTIDE SEQUENCE [LARGE SCALE GENOMIC DNA]</scope>
    <source>
        <strain evidence="2">Melbourne</strain>
    </source>
</reference>
<protein>
    <submittedName>
        <fullName evidence="2">Uncharacterized protein</fullName>
    </submittedName>
</protein>
<dbReference type="EMBL" id="KC977570">
    <property type="protein sequence ID" value="AGO83347.2"/>
    <property type="molecule type" value="Genomic_DNA"/>
</dbReference>
<evidence type="ECO:0000313" key="2">
    <source>
        <dbReference type="EMBL" id="AGO83347.2"/>
    </source>
</evidence>
<evidence type="ECO:0000313" key="3">
    <source>
        <dbReference type="Proteomes" id="UP000201566"/>
    </source>
</evidence>
<gene>
    <name evidence="2" type="ORF">pdul_cds_1067</name>
</gene>
<proteinExistence type="predicted"/>
<sequence>MGNEARRTGGETICGGDWIACWPMSSTMAPARHHGKRHEMDDVLDKTLKHEEGETDERVAMYKGLHRMHGYFVGAAWAACPRDDWGGQRAWRYATFDEVCTKAIELPRATVYANMREALVMGLVRDVLLAPGAPGTVHDDAAVARRMAPTACRTLVPLVSAASPHAEWLDWSPEQIKTWFSEPGRAELRATLMRIWRQARLDAASRGDSRIFARHLSAACAVEIGGGGRVGLARRRKPRGTSIAVAGRATSAVRREARGRSFRDATDYNDAPSDELAVGQVIDAPLAMTQPNAYRVLHRTSTKVKDTLTRGASTLPTPMGSVCASPSASDSFPDAWPCASSPSNDDIGVLVNAFVGDMGRACTQDGRALPTKRPRTDRVLAVGIDPFSRWPPQCPDEDEGPACDGGDQDAHQDPDDDDERRMVALEDCLARAVATYRQRSRKGNFRVNPARASAMVRWDADLRLCTRSDCIVSTTDPVDIVIGAVCECMRYALDRLPSAGGRNSCDIAISAIERNRDSQVAGARATSRRARLASVLPARGHDPAVDPTTGRTVAVPPADPKERCRWHAYRLVEQSMDALALLHDPLAVMVALKAAVAYMDCPDNDDDDDDDDDTKGG</sequence>
<feature type="compositionally biased region" description="Basic and acidic residues" evidence="1">
    <location>
        <begin position="408"/>
        <end position="418"/>
    </location>
</feature>
<dbReference type="RefSeq" id="YP_008320016.2">
    <property type="nucleotide sequence ID" value="NC_021858.1"/>
</dbReference>
<dbReference type="KEGG" id="vg:16512187"/>
<name>S4VSR6_9VIRU</name>